<dbReference type="GO" id="GO:0031710">
    <property type="term" value="F:neuromedin B receptor binding"/>
    <property type="evidence" value="ECO:0007669"/>
    <property type="project" value="TreeGrafter"/>
</dbReference>
<reference evidence="6 7" key="1">
    <citation type="submission" date="2017-10" db="EMBL/GenBank/DDBJ databases">
        <title>A new Pekin duck reference genome.</title>
        <authorList>
            <person name="Hou Z.-C."/>
            <person name="Zhou Z.-K."/>
            <person name="Zhu F."/>
            <person name="Hou S.-S."/>
        </authorList>
    </citation>
    <scope>NUCLEOTIDE SEQUENCE [LARGE SCALE GENOMIC DNA]</scope>
</reference>
<evidence type="ECO:0000313" key="7">
    <source>
        <dbReference type="Proteomes" id="UP000016666"/>
    </source>
</evidence>
<reference evidence="6" key="2">
    <citation type="submission" date="2025-08" db="UniProtKB">
        <authorList>
            <consortium name="Ensembl"/>
        </authorList>
    </citation>
    <scope>IDENTIFICATION</scope>
</reference>
<dbReference type="GO" id="GO:0007218">
    <property type="term" value="P:neuropeptide signaling pathway"/>
    <property type="evidence" value="ECO:0007669"/>
    <property type="project" value="InterPro"/>
</dbReference>
<accession>A0A493STU8</accession>
<dbReference type="PANTHER" id="PTHR16866">
    <property type="entry name" value="GASTRIN-RELEASING PEPTIDE"/>
    <property type="match status" value="1"/>
</dbReference>
<dbReference type="STRING" id="8840.ENSAPLP00000017011"/>
<sequence>MWTCRDNDWKLGAQFVEPHQVFCRYFTCNRLSRETGIWLRRGRPAEGTPRTRSGRLRGEREEPNGRGGGGGGGEAPGGGGGGAWLREAPPPGVYKPGRRQRRLQAGAGPAEAAMAALRCLLLLLCGAALGPAVHLDFAEHRSQAAKIKVNPRGNLWATGHFMGKKSVTGTPRLESPEEPAVPMVFGPSLRALLEDMMELLTRELLKILLQERLLDENQGKYDLADQETGLLTKVLEKYFSN</sequence>
<feature type="compositionally biased region" description="Gly residues" evidence="5">
    <location>
        <begin position="65"/>
        <end position="83"/>
    </location>
</feature>
<keyword evidence="7" id="KW-1185">Reference proteome</keyword>
<dbReference type="PROSITE" id="PS00257">
    <property type="entry name" value="BOMBESIN"/>
    <property type="match status" value="1"/>
</dbReference>
<evidence type="ECO:0000256" key="5">
    <source>
        <dbReference type="SAM" id="MobiDB-lite"/>
    </source>
</evidence>
<dbReference type="Ensembl" id="ENSAPLT00000040525.1">
    <property type="protein sequence ID" value="ENSAPLP00000017011.1"/>
    <property type="gene ID" value="ENSAPLG00000022821.1"/>
</dbReference>
<keyword evidence="3" id="KW-0964">Secreted</keyword>
<evidence type="ECO:0000313" key="6">
    <source>
        <dbReference type="Ensembl" id="ENSAPLP00000017011.1"/>
    </source>
</evidence>
<reference evidence="6" key="3">
    <citation type="submission" date="2025-09" db="UniProtKB">
        <authorList>
            <consortium name="Ensembl"/>
        </authorList>
    </citation>
    <scope>IDENTIFICATION</scope>
</reference>
<evidence type="ECO:0008006" key="8">
    <source>
        <dbReference type="Google" id="ProtNLM"/>
    </source>
</evidence>
<dbReference type="Pfam" id="PF02044">
    <property type="entry name" value="Bombesin"/>
    <property type="match status" value="1"/>
</dbReference>
<dbReference type="GO" id="GO:0043005">
    <property type="term" value="C:neuron projection"/>
    <property type="evidence" value="ECO:0007669"/>
    <property type="project" value="TreeGrafter"/>
</dbReference>
<organism evidence="6 7">
    <name type="scientific">Anas platyrhynchos platyrhynchos</name>
    <name type="common">Northern mallard</name>
    <dbReference type="NCBI Taxonomy" id="8840"/>
    <lineage>
        <taxon>Eukaryota</taxon>
        <taxon>Metazoa</taxon>
        <taxon>Chordata</taxon>
        <taxon>Craniata</taxon>
        <taxon>Vertebrata</taxon>
        <taxon>Euteleostomi</taxon>
        <taxon>Archelosauria</taxon>
        <taxon>Archosauria</taxon>
        <taxon>Dinosauria</taxon>
        <taxon>Saurischia</taxon>
        <taxon>Theropoda</taxon>
        <taxon>Coelurosauria</taxon>
        <taxon>Aves</taxon>
        <taxon>Neognathae</taxon>
        <taxon>Galloanserae</taxon>
        <taxon>Anseriformes</taxon>
        <taxon>Anatidae</taxon>
        <taxon>Anatinae</taxon>
        <taxon>Anas</taxon>
    </lineage>
</organism>
<evidence type="ECO:0000256" key="1">
    <source>
        <dbReference type="ARBA" id="ARBA00004613"/>
    </source>
</evidence>
<dbReference type="InterPro" id="IPR000874">
    <property type="entry name" value="Bombesin"/>
</dbReference>
<dbReference type="Proteomes" id="UP000016666">
    <property type="component" value="Chromosome 11"/>
</dbReference>
<evidence type="ECO:0000256" key="2">
    <source>
        <dbReference type="ARBA" id="ARBA00010012"/>
    </source>
</evidence>
<evidence type="ECO:0000256" key="3">
    <source>
        <dbReference type="ARBA" id="ARBA00022525"/>
    </source>
</evidence>
<comment type="subcellular location">
    <subcellularLocation>
        <location evidence="1">Secreted</location>
    </subcellularLocation>
</comment>
<dbReference type="GO" id="GO:0005576">
    <property type="term" value="C:extracellular region"/>
    <property type="evidence" value="ECO:0007669"/>
    <property type="project" value="UniProtKB-SubCell"/>
</dbReference>
<comment type="similarity">
    <text evidence="2">Belongs to the bombesin/neuromedin-B/ranatensin family.</text>
</comment>
<evidence type="ECO:0000256" key="4">
    <source>
        <dbReference type="ARBA" id="ARBA00022815"/>
    </source>
</evidence>
<feature type="region of interest" description="Disordered" evidence="5">
    <location>
        <begin position="42"/>
        <end position="98"/>
    </location>
</feature>
<protein>
    <recommendedName>
        <fullName evidence="8">Neuromedin B</fullName>
    </recommendedName>
</protein>
<proteinExistence type="inferred from homology"/>
<dbReference type="GO" id="GO:0046887">
    <property type="term" value="P:positive regulation of hormone secretion"/>
    <property type="evidence" value="ECO:0007669"/>
    <property type="project" value="TreeGrafter"/>
</dbReference>
<dbReference type="AlphaFoldDB" id="A0A493STU8"/>
<keyword evidence="4" id="KW-0027">Amidation</keyword>
<dbReference type="GO" id="GO:0005184">
    <property type="term" value="F:neuropeptide hormone activity"/>
    <property type="evidence" value="ECO:0007669"/>
    <property type="project" value="TreeGrafter"/>
</dbReference>
<name>A0A493STU8_ANAPP</name>
<dbReference type="GeneTree" id="ENSGT00940000154470"/>
<dbReference type="PANTHER" id="PTHR16866:SF3">
    <property type="entry name" value="NEUROMEDIN-B"/>
    <property type="match status" value="1"/>
</dbReference>